<dbReference type="EMBL" id="RBNJ01004847">
    <property type="protein sequence ID" value="RUS29670.1"/>
    <property type="molecule type" value="Genomic_DNA"/>
</dbReference>
<dbReference type="AlphaFoldDB" id="A0A433QIL7"/>
<accession>A0A433QIL7</accession>
<evidence type="ECO:0000313" key="2">
    <source>
        <dbReference type="Proteomes" id="UP000274822"/>
    </source>
</evidence>
<protein>
    <submittedName>
        <fullName evidence="1">Uncharacterized protein</fullName>
    </submittedName>
</protein>
<dbReference type="Proteomes" id="UP000274822">
    <property type="component" value="Unassembled WGS sequence"/>
</dbReference>
<name>A0A433QIL7_9FUNG</name>
<comment type="caution">
    <text evidence="1">The sequence shown here is derived from an EMBL/GenBank/DDBJ whole genome shotgun (WGS) entry which is preliminary data.</text>
</comment>
<evidence type="ECO:0000313" key="1">
    <source>
        <dbReference type="EMBL" id="RUS29670.1"/>
    </source>
</evidence>
<reference evidence="1 2" key="1">
    <citation type="journal article" date="2018" name="New Phytol.">
        <title>Phylogenomics of Endogonaceae and evolution of mycorrhizas within Mucoromycota.</title>
        <authorList>
            <person name="Chang Y."/>
            <person name="Desiro A."/>
            <person name="Na H."/>
            <person name="Sandor L."/>
            <person name="Lipzen A."/>
            <person name="Clum A."/>
            <person name="Barry K."/>
            <person name="Grigoriev I.V."/>
            <person name="Martin F.M."/>
            <person name="Stajich J.E."/>
            <person name="Smith M.E."/>
            <person name="Bonito G."/>
            <person name="Spatafora J.W."/>
        </authorList>
    </citation>
    <scope>NUCLEOTIDE SEQUENCE [LARGE SCALE GENOMIC DNA]</scope>
    <source>
        <strain evidence="1 2">AD002</strain>
    </source>
</reference>
<sequence>MHNPPPMIISTFQTILPTPQCKVGEPSSPPSSGYNVTTGISLASSFVLIQQYECNVLRGRVLKKSLPKIHTEERAVEALKVVCVQTAEEKGGEWFTKY</sequence>
<gene>
    <name evidence="1" type="ORF">BC938DRAFT_480386</name>
</gene>
<proteinExistence type="predicted"/>
<keyword evidence="2" id="KW-1185">Reference proteome</keyword>
<organism evidence="1 2">
    <name type="scientific">Jimgerdemannia flammicorona</name>
    <dbReference type="NCBI Taxonomy" id="994334"/>
    <lineage>
        <taxon>Eukaryota</taxon>
        <taxon>Fungi</taxon>
        <taxon>Fungi incertae sedis</taxon>
        <taxon>Mucoromycota</taxon>
        <taxon>Mucoromycotina</taxon>
        <taxon>Endogonomycetes</taxon>
        <taxon>Endogonales</taxon>
        <taxon>Endogonaceae</taxon>
        <taxon>Jimgerdemannia</taxon>
    </lineage>
</organism>